<evidence type="ECO:0000313" key="3">
    <source>
        <dbReference type="EMBL" id="RHN57528.1"/>
    </source>
</evidence>
<feature type="transmembrane region" description="Helical" evidence="1">
    <location>
        <begin position="29"/>
        <end position="45"/>
    </location>
</feature>
<feature type="transmembrane region" description="Helical" evidence="1">
    <location>
        <begin position="57"/>
        <end position="77"/>
    </location>
</feature>
<dbReference type="AlphaFoldDB" id="A0A072UR94"/>
<dbReference type="EnsemblPlants" id="KEH28370">
    <property type="protein sequence ID" value="KEH28370"/>
    <property type="gene ID" value="MTR_5g088915"/>
</dbReference>
<proteinExistence type="predicted"/>
<name>A0A072UR94_MEDTR</name>
<keyword evidence="5" id="KW-1185">Reference proteome</keyword>
<protein>
    <submittedName>
        <fullName evidence="2">Transmembrane protein, putative</fullName>
    </submittedName>
</protein>
<evidence type="ECO:0000256" key="1">
    <source>
        <dbReference type="SAM" id="Phobius"/>
    </source>
</evidence>
<evidence type="ECO:0000313" key="5">
    <source>
        <dbReference type="Proteomes" id="UP000002051"/>
    </source>
</evidence>
<feature type="transmembrane region" description="Helical" evidence="1">
    <location>
        <begin position="115"/>
        <end position="138"/>
    </location>
</feature>
<reference evidence="3" key="4">
    <citation type="journal article" date="2018" name="Nat. Plants">
        <title>Whole-genome landscape of Medicago truncatula symbiotic genes.</title>
        <authorList>
            <person name="Pecrix Y."/>
            <person name="Gamas P."/>
            <person name="Carrere S."/>
        </authorList>
    </citation>
    <scope>NUCLEOTIDE SEQUENCE</scope>
    <source>
        <tissue evidence="3">Leaves</tissue>
    </source>
</reference>
<keyword evidence="1" id="KW-1133">Transmembrane helix</keyword>
<dbReference type="Proteomes" id="UP000265566">
    <property type="component" value="Chromosome 5"/>
</dbReference>
<feature type="transmembrane region" description="Helical" evidence="1">
    <location>
        <begin position="89"/>
        <end position="109"/>
    </location>
</feature>
<dbReference type="EMBL" id="PSQE01000005">
    <property type="protein sequence ID" value="RHN57528.1"/>
    <property type="molecule type" value="Genomic_DNA"/>
</dbReference>
<dbReference type="Gramene" id="rna33085">
    <property type="protein sequence ID" value="RHN57528.1"/>
    <property type="gene ID" value="gene33085"/>
</dbReference>
<dbReference type="HOGENOM" id="CLU_1848098_0_0_1"/>
<reference evidence="2 5" key="1">
    <citation type="journal article" date="2011" name="Nature">
        <title>The Medicago genome provides insight into the evolution of rhizobial symbioses.</title>
        <authorList>
            <person name="Young N.D."/>
            <person name="Debelle F."/>
            <person name="Oldroyd G.E."/>
            <person name="Geurts R."/>
            <person name="Cannon S.B."/>
            <person name="Udvardi M.K."/>
            <person name="Benedito V.A."/>
            <person name="Mayer K.F."/>
            <person name="Gouzy J."/>
            <person name="Schoof H."/>
            <person name="Van de Peer Y."/>
            <person name="Proost S."/>
            <person name="Cook D.R."/>
            <person name="Meyers B.C."/>
            <person name="Spannagl M."/>
            <person name="Cheung F."/>
            <person name="De Mita S."/>
            <person name="Krishnakumar V."/>
            <person name="Gundlach H."/>
            <person name="Zhou S."/>
            <person name="Mudge J."/>
            <person name="Bharti A.K."/>
            <person name="Murray J.D."/>
            <person name="Naoumkina M.A."/>
            <person name="Rosen B."/>
            <person name="Silverstein K.A."/>
            <person name="Tang H."/>
            <person name="Rombauts S."/>
            <person name="Zhao P.X."/>
            <person name="Zhou P."/>
            <person name="Barbe V."/>
            <person name="Bardou P."/>
            <person name="Bechner M."/>
            <person name="Bellec A."/>
            <person name="Berger A."/>
            <person name="Berges H."/>
            <person name="Bidwell S."/>
            <person name="Bisseling T."/>
            <person name="Choisne N."/>
            <person name="Couloux A."/>
            <person name="Denny R."/>
            <person name="Deshpande S."/>
            <person name="Dai X."/>
            <person name="Doyle J.J."/>
            <person name="Dudez A.M."/>
            <person name="Farmer A.D."/>
            <person name="Fouteau S."/>
            <person name="Franken C."/>
            <person name="Gibelin C."/>
            <person name="Gish J."/>
            <person name="Goldstein S."/>
            <person name="Gonzalez A.J."/>
            <person name="Green P.J."/>
            <person name="Hallab A."/>
            <person name="Hartog M."/>
            <person name="Hua A."/>
            <person name="Humphray S.J."/>
            <person name="Jeong D.H."/>
            <person name="Jing Y."/>
            <person name="Jocker A."/>
            <person name="Kenton S.M."/>
            <person name="Kim D.J."/>
            <person name="Klee K."/>
            <person name="Lai H."/>
            <person name="Lang C."/>
            <person name="Lin S."/>
            <person name="Macmil S.L."/>
            <person name="Magdelenat G."/>
            <person name="Matthews L."/>
            <person name="McCorrison J."/>
            <person name="Monaghan E.L."/>
            <person name="Mun J.H."/>
            <person name="Najar F.Z."/>
            <person name="Nicholson C."/>
            <person name="Noirot C."/>
            <person name="O'Bleness M."/>
            <person name="Paule C.R."/>
            <person name="Poulain J."/>
            <person name="Prion F."/>
            <person name="Qin B."/>
            <person name="Qu C."/>
            <person name="Retzel E.F."/>
            <person name="Riddle C."/>
            <person name="Sallet E."/>
            <person name="Samain S."/>
            <person name="Samson N."/>
            <person name="Sanders I."/>
            <person name="Saurat O."/>
            <person name="Scarpelli C."/>
            <person name="Schiex T."/>
            <person name="Segurens B."/>
            <person name="Severin A.J."/>
            <person name="Sherrier D.J."/>
            <person name="Shi R."/>
            <person name="Sims S."/>
            <person name="Singer S.R."/>
            <person name="Sinharoy S."/>
            <person name="Sterck L."/>
            <person name="Viollet A."/>
            <person name="Wang B.B."/>
            <person name="Wang K."/>
            <person name="Wang M."/>
            <person name="Wang X."/>
            <person name="Warfsmann J."/>
            <person name="Weissenbach J."/>
            <person name="White D.D."/>
            <person name="White J.D."/>
            <person name="Wiley G.B."/>
            <person name="Wincker P."/>
            <person name="Xing Y."/>
            <person name="Yang L."/>
            <person name="Yao Z."/>
            <person name="Ying F."/>
            <person name="Zhai J."/>
            <person name="Zhou L."/>
            <person name="Zuber A."/>
            <person name="Denarie J."/>
            <person name="Dixon R.A."/>
            <person name="May G.D."/>
            <person name="Schwartz D.C."/>
            <person name="Rogers J."/>
            <person name="Quetier F."/>
            <person name="Town C.D."/>
            <person name="Roe B.A."/>
        </authorList>
    </citation>
    <scope>NUCLEOTIDE SEQUENCE [LARGE SCALE GENOMIC DNA]</scope>
    <source>
        <strain evidence="2">A17</strain>
        <strain evidence="4 5">cv. Jemalong A17</strain>
    </source>
</reference>
<organism evidence="2 5">
    <name type="scientific">Medicago truncatula</name>
    <name type="common">Barrel medic</name>
    <name type="synonym">Medicago tribuloides</name>
    <dbReference type="NCBI Taxonomy" id="3880"/>
    <lineage>
        <taxon>Eukaryota</taxon>
        <taxon>Viridiplantae</taxon>
        <taxon>Streptophyta</taxon>
        <taxon>Embryophyta</taxon>
        <taxon>Tracheophyta</taxon>
        <taxon>Spermatophyta</taxon>
        <taxon>Magnoliopsida</taxon>
        <taxon>eudicotyledons</taxon>
        <taxon>Gunneridae</taxon>
        <taxon>Pentapetalae</taxon>
        <taxon>rosids</taxon>
        <taxon>fabids</taxon>
        <taxon>Fabales</taxon>
        <taxon>Fabaceae</taxon>
        <taxon>Papilionoideae</taxon>
        <taxon>50 kb inversion clade</taxon>
        <taxon>NPAAA clade</taxon>
        <taxon>Hologalegina</taxon>
        <taxon>IRL clade</taxon>
        <taxon>Trifolieae</taxon>
        <taxon>Medicago</taxon>
    </lineage>
</organism>
<evidence type="ECO:0000313" key="2">
    <source>
        <dbReference type="EMBL" id="KEH28370.1"/>
    </source>
</evidence>
<gene>
    <name evidence="2" type="ordered locus">MTR_5g088915</name>
    <name evidence="3" type="ORF">MtrunA17_Chr5g0441361</name>
</gene>
<accession>A0A072UR94</accession>
<reference evidence="4" key="3">
    <citation type="submission" date="2015-04" db="UniProtKB">
        <authorList>
            <consortium name="EnsemblPlants"/>
        </authorList>
    </citation>
    <scope>IDENTIFICATION</scope>
    <source>
        <strain evidence="4">cv. Jemalong A17</strain>
    </source>
</reference>
<sequence>MANSSSPITTTTITTTTVNFIMISINMKSLFVAISHVIFDIYSYSSLTCGPAIEKNIILFRICAYLSFLSSLFTSLFSPIPASALIRRGMLVFSDITFVCGLVFLMVASHRSFPAVSLFSLFALIKFLASRFYSVFIAK</sequence>
<reference evidence="2 5" key="2">
    <citation type="journal article" date="2014" name="BMC Genomics">
        <title>An improved genome release (version Mt4.0) for the model legume Medicago truncatula.</title>
        <authorList>
            <person name="Tang H."/>
            <person name="Krishnakumar V."/>
            <person name="Bidwell S."/>
            <person name="Rosen B."/>
            <person name="Chan A."/>
            <person name="Zhou S."/>
            <person name="Gentzbittel L."/>
            <person name="Childs K.L."/>
            <person name="Yandell M."/>
            <person name="Gundlach H."/>
            <person name="Mayer K.F."/>
            <person name="Schwartz D.C."/>
            <person name="Town C.D."/>
        </authorList>
    </citation>
    <scope>GENOME REANNOTATION</scope>
    <source>
        <strain evidence="2">A17</strain>
        <strain evidence="4 5">cv. Jemalong A17</strain>
    </source>
</reference>
<dbReference type="Proteomes" id="UP000002051">
    <property type="component" value="Chromosome 5"/>
</dbReference>
<evidence type="ECO:0000313" key="4">
    <source>
        <dbReference type="EnsemblPlants" id="KEH28370"/>
    </source>
</evidence>
<dbReference type="EMBL" id="CM001221">
    <property type="protein sequence ID" value="KEH28370.1"/>
    <property type="molecule type" value="Genomic_DNA"/>
</dbReference>
<keyword evidence="1 2" id="KW-0812">Transmembrane</keyword>
<keyword evidence="1" id="KW-0472">Membrane</keyword>